<dbReference type="AlphaFoldDB" id="E9J7C3"/>
<dbReference type="EMBL" id="GL768457">
    <property type="protein sequence ID" value="EFZ11282.1"/>
    <property type="molecule type" value="Genomic_DNA"/>
</dbReference>
<feature type="non-terminal residue" evidence="1">
    <location>
        <position position="148"/>
    </location>
</feature>
<name>E9J7C3_SOLIN</name>
<evidence type="ECO:0000313" key="1">
    <source>
        <dbReference type="EMBL" id="EFZ11282.1"/>
    </source>
</evidence>
<dbReference type="HOGENOM" id="CLU_1761067_0_0_1"/>
<organism>
    <name type="scientific">Solenopsis invicta</name>
    <name type="common">Red imported fire ant</name>
    <name type="synonym">Solenopsis wagneri</name>
    <dbReference type="NCBI Taxonomy" id="13686"/>
    <lineage>
        <taxon>Eukaryota</taxon>
        <taxon>Metazoa</taxon>
        <taxon>Ecdysozoa</taxon>
        <taxon>Arthropoda</taxon>
        <taxon>Hexapoda</taxon>
        <taxon>Insecta</taxon>
        <taxon>Pterygota</taxon>
        <taxon>Neoptera</taxon>
        <taxon>Endopterygota</taxon>
        <taxon>Hymenoptera</taxon>
        <taxon>Apocrita</taxon>
        <taxon>Aculeata</taxon>
        <taxon>Formicoidea</taxon>
        <taxon>Formicidae</taxon>
        <taxon>Myrmicinae</taxon>
        <taxon>Solenopsis</taxon>
    </lineage>
</organism>
<reference evidence="1" key="1">
    <citation type="journal article" date="2011" name="Proc. Natl. Acad. Sci. U.S.A.">
        <title>The genome of the fire ant Solenopsis invicta.</title>
        <authorList>
            <person name="Wurm Y."/>
            <person name="Wang J."/>
            <person name="Riba-Grognuz O."/>
            <person name="Corona M."/>
            <person name="Nygaard S."/>
            <person name="Hunt B.G."/>
            <person name="Ingram K.K."/>
            <person name="Falquet L."/>
            <person name="Nipitwattanaphon M."/>
            <person name="Gotzek D."/>
            <person name="Dijkstra M.B."/>
            <person name="Oettler J."/>
            <person name="Comtesse F."/>
            <person name="Shih C.J."/>
            <person name="Wu W.J."/>
            <person name="Yang C.C."/>
            <person name="Thomas J."/>
            <person name="Beaudoing E."/>
            <person name="Pradervand S."/>
            <person name="Flegel V."/>
            <person name="Cook E.D."/>
            <person name="Fabbretti R."/>
            <person name="Stockinger H."/>
            <person name="Long L."/>
            <person name="Farmerie W.G."/>
            <person name="Oakey J."/>
            <person name="Boomsma J.J."/>
            <person name="Pamilo P."/>
            <person name="Yi S.V."/>
            <person name="Heinze J."/>
            <person name="Goodisman M.A."/>
            <person name="Farinelli L."/>
            <person name="Harshman K."/>
            <person name="Hulo N."/>
            <person name="Cerutti L."/>
            <person name="Xenarios I."/>
            <person name="Shoemaker D."/>
            <person name="Keller L."/>
        </authorList>
    </citation>
    <scope>NUCLEOTIDE SEQUENCE [LARGE SCALE GENOMIC DNA]</scope>
</reference>
<accession>E9J7C3</accession>
<proteinExistence type="predicted"/>
<sequence length="148" mass="17744">MFLQSLCAVWAPKKKSKYAKRNQKYRKDWKTTFKWLNSVENYPYSAYYKACKNNLKAHRSVLQLHDKGKKHISHIKGNERQREINTLLQAPKIPNNVLILEIKLAGSKRQHDFRQFKKFLNLDIHKILHPFQTRWLSLNEVVNMILEQ</sequence>
<gene>
    <name evidence="1" type="ORF">SINV_10529</name>
</gene>
<protein>
    <submittedName>
        <fullName evidence="1">Uncharacterized protein</fullName>
    </submittedName>
</protein>